<dbReference type="Gene3D" id="3.30.565.10">
    <property type="entry name" value="Histidine kinase-like ATPase, C-terminal domain"/>
    <property type="match status" value="1"/>
</dbReference>
<gene>
    <name evidence="1" type="ORF">IW256_005724</name>
</gene>
<dbReference type="InterPro" id="IPR036890">
    <property type="entry name" value="HATPase_C_sf"/>
</dbReference>
<dbReference type="AlphaFoldDB" id="A0A931GQD4"/>
<organism evidence="1 2">
    <name type="scientific">Actinomadura viridis</name>
    <dbReference type="NCBI Taxonomy" id="58110"/>
    <lineage>
        <taxon>Bacteria</taxon>
        <taxon>Bacillati</taxon>
        <taxon>Actinomycetota</taxon>
        <taxon>Actinomycetes</taxon>
        <taxon>Streptosporangiales</taxon>
        <taxon>Thermomonosporaceae</taxon>
        <taxon>Actinomadura</taxon>
    </lineage>
</organism>
<dbReference type="Proteomes" id="UP000614047">
    <property type="component" value="Unassembled WGS sequence"/>
</dbReference>
<comment type="caution">
    <text evidence="1">The sequence shown here is derived from an EMBL/GenBank/DDBJ whole genome shotgun (WGS) entry which is preliminary data.</text>
</comment>
<dbReference type="InterPro" id="IPR050267">
    <property type="entry name" value="Anti-sigma-factor_SerPK"/>
</dbReference>
<sequence length="206" mass="21419">MPVADLPAVPHVMGRPVQGRCAPALCPPPLGRAWVLPPGPECVRYARTVLAEALTSAGAPRSAVCDATLMVSELATNAHQHAPDHGPHELWLYACAAPGEGPGGPSGEGLGQARCAVFDRHASARLPGYSWTSGDYGRGLSIVRELSEGQWGMLRTLSRCAPRAQGKAVWFAVPAAVRLPADLVDPPYGTLVPAPMPPASSGRPAS</sequence>
<name>A0A931GQD4_9ACTN</name>
<keyword evidence="2" id="KW-1185">Reference proteome</keyword>
<evidence type="ECO:0008006" key="3">
    <source>
        <dbReference type="Google" id="ProtNLM"/>
    </source>
</evidence>
<dbReference type="SUPFAM" id="SSF55874">
    <property type="entry name" value="ATPase domain of HSP90 chaperone/DNA topoisomerase II/histidine kinase"/>
    <property type="match status" value="1"/>
</dbReference>
<protein>
    <recommendedName>
        <fullName evidence="3">ATP-binding protein</fullName>
    </recommendedName>
</protein>
<proteinExistence type="predicted"/>
<evidence type="ECO:0000313" key="1">
    <source>
        <dbReference type="EMBL" id="MBG6091611.1"/>
    </source>
</evidence>
<dbReference type="RefSeq" id="WP_197013905.1">
    <property type="nucleotide sequence ID" value="NZ_BAABES010000002.1"/>
</dbReference>
<dbReference type="PANTHER" id="PTHR35526">
    <property type="entry name" value="ANTI-SIGMA-F FACTOR RSBW-RELATED"/>
    <property type="match status" value="1"/>
</dbReference>
<dbReference type="EMBL" id="JADOUA010000001">
    <property type="protein sequence ID" value="MBG6091611.1"/>
    <property type="molecule type" value="Genomic_DNA"/>
</dbReference>
<evidence type="ECO:0000313" key="2">
    <source>
        <dbReference type="Proteomes" id="UP000614047"/>
    </source>
</evidence>
<accession>A0A931GQD4</accession>
<reference evidence="1" key="1">
    <citation type="submission" date="2020-11" db="EMBL/GenBank/DDBJ databases">
        <title>Sequencing the genomes of 1000 actinobacteria strains.</title>
        <authorList>
            <person name="Klenk H.-P."/>
        </authorList>
    </citation>
    <scope>NUCLEOTIDE SEQUENCE</scope>
    <source>
        <strain evidence="1">DSM 43175</strain>
    </source>
</reference>
<dbReference type="PANTHER" id="PTHR35526:SF3">
    <property type="entry name" value="ANTI-SIGMA-F FACTOR RSBW"/>
    <property type="match status" value="1"/>
</dbReference>